<evidence type="ECO:0000256" key="1">
    <source>
        <dbReference type="SAM" id="SignalP"/>
    </source>
</evidence>
<reference evidence="2" key="1">
    <citation type="submission" date="2023-03" db="EMBL/GenBank/DDBJ databases">
        <authorList>
            <person name="Steffen K."/>
            <person name="Cardenas P."/>
        </authorList>
    </citation>
    <scope>NUCLEOTIDE SEQUENCE</scope>
</reference>
<gene>
    <name evidence="2" type="ORF">GBAR_LOCUS19455</name>
</gene>
<protein>
    <submittedName>
        <fullName evidence="2">Uncharacterized protein</fullName>
    </submittedName>
</protein>
<sequence>MCPSNMPPSRQLIGLVFLFLIGDGGNALSSTDLLVTARNGSKGVEVQLFYDADQRQFSDYEQREITGRYLSPECGDSFRRCSQMTVVAAADFATAPTASRDDGEAFIAIMPLDMALVLLKFSVGHLSDSKVHFIDLTERNCSPGQIIRIERGDYYVVCSNTSLGFVTLLKLNLDTENIAESLIPELDYPHLQVQNVTNFLHVDLPLKTGHYIYLAAGYTLFYIIPYDFIVGRVDIGLENRGCVAKELGYTGDWEMIVYCNDSRAMYVDIKHEYIWYETDYAEEGRPYICPDRDVYLGVLPEAGFIQYANRSTLAAKKFDAPLSSYDNGVCLGSPDATLFVFTDRETGTRLLNTNASEAPSRLSQTPHASTRCLPLVVLEDRYLVLREKRQGDWHISLFDSHDNFSVILEAPHSQADMMAVIAHDIPSSASTVTALPENGLTTGENTSAQFRQLQRSQQAIWIFCCNTSCSC</sequence>
<evidence type="ECO:0000313" key="2">
    <source>
        <dbReference type="EMBL" id="CAI8034580.1"/>
    </source>
</evidence>
<organism evidence="2 3">
    <name type="scientific">Geodia barretti</name>
    <name type="common">Barrett's horny sponge</name>
    <dbReference type="NCBI Taxonomy" id="519541"/>
    <lineage>
        <taxon>Eukaryota</taxon>
        <taxon>Metazoa</taxon>
        <taxon>Porifera</taxon>
        <taxon>Demospongiae</taxon>
        <taxon>Heteroscleromorpha</taxon>
        <taxon>Tetractinellida</taxon>
        <taxon>Astrophorina</taxon>
        <taxon>Geodiidae</taxon>
        <taxon>Geodia</taxon>
    </lineage>
</organism>
<dbReference type="AlphaFoldDB" id="A0AA35SQU5"/>
<feature type="signal peptide" evidence="1">
    <location>
        <begin position="1"/>
        <end position="27"/>
    </location>
</feature>
<keyword evidence="3" id="KW-1185">Reference proteome</keyword>
<dbReference type="Proteomes" id="UP001174909">
    <property type="component" value="Unassembled WGS sequence"/>
</dbReference>
<proteinExistence type="predicted"/>
<name>A0AA35SQU5_GEOBA</name>
<keyword evidence="1" id="KW-0732">Signal</keyword>
<evidence type="ECO:0000313" key="3">
    <source>
        <dbReference type="Proteomes" id="UP001174909"/>
    </source>
</evidence>
<comment type="caution">
    <text evidence="2">The sequence shown here is derived from an EMBL/GenBank/DDBJ whole genome shotgun (WGS) entry which is preliminary data.</text>
</comment>
<feature type="chain" id="PRO_5041468230" evidence="1">
    <location>
        <begin position="28"/>
        <end position="471"/>
    </location>
</feature>
<dbReference type="EMBL" id="CASHTH010002741">
    <property type="protein sequence ID" value="CAI8034580.1"/>
    <property type="molecule type" value="Genomic_DNA"/>
</dbReference>
<accession>A0AA35SQU5</accession>